<dbReference type="PROSITE" id="PS50943">
    <property type="entry name" value="HTH_CROC1"/>
    <property type="match status" value="1"/>
</dbReference>
<gene>
    <name evidence="2" type="ORF">H4W30_001833</name>
    <name evidence="3" type="ORF">H4W30_008821</name>
</gene>
<evidence type="ECO:0000313" key="4">
    <source>
        <dbReference type="Proteomes" id="UP000656548"/>
    </source>
</evidence>
<keyword evidence="4" id="KW-1185">Reference proteome</keyword>
<comment type="caution">
    <text evidence="3">The sequence shown here is derived from an EMBL/GenBank/DDBJ whole genome shotgun (WGS) entry which is preliminary data.</text>
</comment>
<evidence type="ECO:0000259" key="1">
    <source>
        <dbReference type="PROSITE" id="PS50943"/>
    </source>
</evidence>
<dbReference type="EMBL" id="JADBEJ010000001">
    <property type="protein sequence ID" value="MBE1574804.1"/>
    <property type="molecule type" value="Genomic_DNA"/>
</dbReference>
<evidence type="ECO:0000313" key="3">
    <source>
        <dbReference type="EMBL" id="MBE1581740.1"/>
    </source>
</evidence>
<dbReference type="RefSeq" id="WP_192742359.1">
    <property type="nucleotide sequence ID" value="NZ_JADBEJ010000001.1"/>
</dbReference>
<organism evidence="3 4">
    <name type="scientific">Amycolatopsis roodepoortensis</name>
    <dbReference type="NCBI Taxonomy" id="700274"/>
    <lineage>
        <taxon>Bacteria</taxon>
        <taxon>Bacillati</taxon>
        <taxon>Actinomycetota</taxon>
        <taxon>Actinomycetes</taxon>
        <taxon>Pseudonocardiales</taxon>
        <taxon>Pseudonocardiaceae</taxon>
        <taxon>Amycolatopsis</taxon>
    </lineage>
</organism>
<feature type="domain" description="HTH cro/C1-type" evidence="1">
    <location>
        <begin position="70"/>
        <end position="93"/>
    </location>
</feature>
<proteinExistence type="predicted"/>
<dbReference type="EMBL" id="JADBEJ010000008">
    <property type="protein sequence ID" value="MBE1581740.1"/>
    <property type="molecule type" value="Genomic_DNA"/>
</dbReference>
<sequence>MVAAQRADHKTWVEIAAIFCSRYGVNLRAAMRMVHDWSQRDAADQWNARWPADPKTFKNFSYWELWPGSTGHAPSLDVLGRLAELYECSISDLLGDCANFRSNDSAYKSNANGLVRIPRIPKKDVPSLDNDEAQDLGELISTLELTDVNELARLAAEWSNTLGESSNRRALLLKLSAGLSLAAASPALADDVKPADSSLELSSQREGMTGIWRSRYTYPSSGRGKDFVGEHFIVIRQQGNKLVGQSLPHSTGSSLRIELVVDDSVATGSWRETTSPHGYYKGATYHGTLQLFVDPSAQRMNGMWLGFGREFVINSGQWSLSLESSSIGKNAQREYRNRK</sequence>
<dbReference type="InterPro" id="IPR001387">
    <property type="entry name" value="Cro/C1-type_HTH"/>
</dbReference>
<dbReference type="Proteomes" id="UP000656548">
    <property type="component" value="Unassembled WGS sequence"/>
</dbReference>
<protein>
    <recommendedName>
        <fullName evidence="1">HTH cro/C1-type domain-containing protein</fullName>
    </recommendedName>
</protein>
<name>A0ABR9LN59_9PSEU</name>
<accession>A0ABR9LN59</accession>
<reference evidence="3 4" key="1">
    <citation type="submission" date="2020-10" db="EMBL/GenBank/DDBJ databases">
        <title>Sequencing the genomes of 1000 actinobacteria strains.</title>
        <authorList>
            <person name="Klenk H.-P."/>
        </authorList>
    </citation>
    <scope>NUCLEOTIDE SEQUENCE [LARGE SCALE GENOMIC DNA]</scope>
    <source>
        <strain evidence="3 4">DSM 46661</strain>
    </source>
</reference>
<evidence type="ECO:0000313" key="2">
    <source>
        <dbReference type="EMBL" id="MBE1574804.1"/>
    </source>
</evidence>